<sequence length="201" mass="23785">MIEAIIFDFGDVFINLDKQAIDTEFRKLGLTAWHEDLDALNKKYELGKIDELEFMSGFQKHLPDADLISIRSAWNSILGDFPLYRLEFLQMISSKYRLFLLSNTDHTHIEKFEHKEGQTFARDFYSCFEKVYFSYEIKLRKPEEDAFKYVINNHNLNPKKTLFIDDKKENTEVAEKLGLQVWNLEVGKEDVVDLFSKKFSF</sequence>
<evidence type="ECO:0000313" key="1">
    <source>
        <dbReference type="EMBL" id="NHM03994.1"/>
    </source>
</evidence>
<name>A0ABX0IA78_9FLAO</name>
<dbReference type="EMBL" id="JAAJBV010000002">
    <property type="protein sequence ID" value="NHM03994.1"/>
    <property type="molecule type" value="Genomic_DNA"/>
</dbReference>
<evidence type="ECO:0000313" key="2">
    <source>
        <dbReference type="Proteomes" id="UP000761423"/>
    </source>
</evidence>
<dbReference type="PANTHER" id="PTHR43611:SF3">
    <property type="entry name" value="FLAVIN MONONUCLEOTIDE HYDROLASE 1, CHLOROPLATIC"/>
    <property type="match status" value="1"/>
</dbReference>
<dbReference type="Gene3D" id="1.10.150.240">
    <property type="entry name" value="Putative phosphatase, domain 2"/>
    <property type="match status" value="1"/>
</dbReference>
<dbReference type="NCBIfam" id="TIGR01509">
    <property type="entry name" value="HAD-SF-IA-v3"/>
    <property type="match status" value="1"/>
</dbReference>
<dbReference type="Gene3D" id="3.40.50.1000">
    <property type="entry name" value="HAD superfamily/HAD-like"/>
    <property type="match status" value="1"/>
</dbReference>
<dbReference type="CDD" id="cd02603">
    <property type="entry name" value="HAD_sEH-N_like"/>
    <property type="match status" value="1"/>
</dbReference>
<dbReference type="InterPro" id="IPR023198">
    <property type="entry name" value="PGP-like_dom2"/>
</dbReference>
<dbReference type="Pfam" id="PF00702">
    <property type="entry name" value="Hydrolase"/>
    <property type="match status" value="1"/>
</dbReference>
<dbReference type="Proteomes" id="UP000761423">
    <property type="component" value="Unassembled WGS sequence"/>
</dbReference>
<dbReference type="InterPro" id="IPR023214">
    <property type="entry name" value="HAD_sf"/>
</dbReference>
<dbReference type="InterPro" id="IPR006439">
    <property type="entry name" value="HAD-SF_hydro_IA"/>
</dbReference>
<reference evidence="1 2" key="1">
    <citation type="submission" date="2020-02" db="EMBL/GenBank/DDBJ databases">
        <authorList>
            <person name="Chen W.-M."/>
        </authorList>
    </citation>
    <scope>NUCLEOTIDE SEQUENCE [LARGE SCALE GENOMIC DNA]</scope>
    <source>
        <strain evidence="1 2">TWA-26</strain>
    </source>
</reference>
<dbReference type="SFLD" id="SFLDS00003">
    <property type="entry name" value="Haloacid_Dehalogenase"/>
    <property type="match status" value="1"/>
</dbReference>
<gene>
    <name evidence="1" type="ORF">G4L40_04670</name>
</gene>
<protein>
    <submittedName>
        <fullName evidence="1">HAD family phosphatase</fullName>
    </submittedName>
</protein>
<dbReference type="RefSeq" id="WP_166235983.1">
    <property type="nucleotide sequence ID" value="NZ_JAAJBV010000002.1"/>
</dbReference>
<keyword evidence="2" id="KW-1185">Reference proteome</keyword>
<dbReference type="SUPFAM" id="SSF56784">
    <property type="entry name" value="HAD-like"/>
    <property type="match status" value="1"/>
</dbReference>
<organism evidence="1 2">
    <name type="scientific">Flavobacterium celericrescens</name>
    <dbReference type="NCBI Taxonomy" id="2709780"/>
    <lineage>
        <taxon>Bacteria</taxon>
        <taxon>Pseudomonadati</taxon>
        <taxon>Bacteroidota</taxon>
        <taxon>Flavobacteriia</taxon>
        <taxon>Flavobacteriales</taxon>
        <taxon>Flavobacteriaceae</taxon>
        <taxon>Flavobacterium</taxon>
    </lineage>
</organism>
<dbReference type="PANTHER" id="PTHR43611">
    <property type="entry name" value="ALPHA-D-GLUCOSE 1-PHOSPHATE PHOSPHATASE"/>
    <property type="match status" value="1"/>
</dbReference>
<dbReference type="InterPro" id="IPR036412">
    <property type="entry name" value="HAD-like_sf"/>
</dbReference>
<accession>A0ABX0IA78</accession>
<dbReference type="SFLD" id="SFLDG01129">
    <property type="entry name" value="C1.5:_HAD__Beta-PGM__Phosphata"/>
    <property type="match status" value="1"/>
</dbReference>
<proteinExistence type="predicted"/>
<comment type="caution">
    <text evidence="1">The sequence shown here is derived from an EMBL/GenBank/DDBJ whole genome shotgun (WGS) entry which is preliminary data.</text>
</comment>